<evidence type="ECO:0000313" key="1">
    <source>
        <dbReference type="EMBL" id="ODO60057.1"/>
    </source>
</evidence>
<gene>
    <name evidence="1" type="ORF">LPJSA22_03324</name>
</gene>
<organism evidence="1 2">
    <name type="scientific">Lactiplantibacillus plantarum</name>
    <name type="common">Lactobacillus plantarum</name>
    <dbReference type="NCBI Taxonomy" id="1590"/>
    <lineage>
        <taxon>Bacteria</taxon>
        <taxon>Bacillati</taxon>
        <taxon>Bacillota</taxon>
        <taxon>Bacilli</taxon>
        <taxon>Lactobacillales</taxon>
        <taxon>Lactobacillaceae</taxon>
        <taxon>Lactiplantibacillus</taxon>
    </lineage>
</organism>
<protein>
    <submittedName>
        <fullName evidence="1">Uncharacterized protein</fullName>
    </submittedName>
</protein>
<dbReference type="PATRIC" id="fig|1590.306.peg.3360"/>
<accession>A0A1E3KN48</accession>
<reference evidence="1 2" key="1">
    <citation type="submission" date="2016-08" db="EMBL/GenBank/DDBJ databases">
        <title>Genome sequencing of Lactobacillus plantarum JSA22, isolated from fermented soybean paste.</title>
        <authorList>
            <person name="Choi H.S."/>
        </authorList>
    </citation>
    <scope>NUCLEOTIDE SEQUENCE [LARGE SCALE GENOMIC DNA]</scope>
    <source>
        <strain evidence="1 2">JSA22</strain>
    </source>
</reference>
<dbReference type="AlphaFoldDB" id="A0A1E3KN48"/>
<comment type="caution">
    <text evidence="1">The sequence shown here is derived from an EMBL/GenBank/DDBJ whole genome shotgun (WGS) entry which is preliminary data.</text>
</comment>
<name>A0A1E3KN48_LACPN</name>
<dbReference type="Proteomes" id="UP000094892">
    <property type="component" value="Unassembled WGS sequence"/>
</dbReference>
<dbReference type="EMBL" id="MCOL01000002">
    <property type="protein sequence ID" value="ODO60057.1"/>
    <property type="molecule type" value="Genomic_DNA"/>
</dbReference>
<evidence type="ECO:0000313" key="2">
    <source>
        <dbReference type="Proteomes" id="UP000094892"/>
    </source>
</evidence>
<sequence length="92" mass="10195">MVLTVLLYDVFLTLFPPFAVLTVNHGDTVSSSKEVIPKKLHKKKHPPTGIGERHTKVNSFTDYYIMAGAIFKALGDKLGSKSKGTRLPVRLQ</sequence>
<proteinExistence type="predicted"/>